<dbReference type="Gramene" id="Solyc04g045300.1.1">
    <property type="protein sequence ID" value="Solyc04g045300.1.1.1"/>
    <property type="gene ID" value="Solyc04g045300.1"/>
</dbReference>
<sequence length="58" mass="6267">MLVLVADVLVRDIVKMCLAEIFSLAELLSSSTIKSHLYTIGNPGHIFGNGFIGTSINF</sequence>
<dbReference type="Proteomes" id="UP000004994">
    <property type="component" value="Chromosome 4"/>
</dbReference>
<proteinExistence type="predicted"/>
<reference evidence="1" key="2">
    <citation type="submission" date="2019-01" db="UniProtKB">
        <authorList>
            <consortium name="EnsemblPlants"/>
        </authorList>
    </citation>
    <scope>IDENTIFICATION</scope>
    <source>
        <strain evidence="1">cv. Heinz 1706</strain>
    </source>
</reference>
<organism evidence="1">
    <name type="scientific">Solanum lycopersicum</name>
    <name type="common">Tomato</name>
    <name type="synonym">Lycopersicon esculentum</name>
    <dbReference type="NCBI Taxonomy" id="4081"/>
    <lineage>
        <taxon>Eukaryota</taxon>
        <taxon>Viridiplantae</taxon>
        <taxon>Streptophyta</taxon>
        <taxon>Embryophyta</taxon>
        <taxon>Tracheophyta</taxon>
        <taxon>Spermatophyta</taxon>
        <taxon>Magnoliopsida</taxon>
        <taxon>eudicotyledons</taxon>
        <taxon>Gunneridae</taxon>
        <taxon>Pentapetalae</taxon>
        <taxon>asterids</taxon>
        <taxon>lamiids</taxon>
        <taxon>Solanales</taxon>
        <taxon>Solanaceae</taxon>
        <taxon>Solanoideae</taxon>
        <taxon>Solaneae</taxon>
        <taxon>Solanum</taxon>
        <taxon>Solanum subgen. Lycopersicon</taxon>
    </lineage>
</organism>
<evidence type="ECO:0000313" key="2">
    <source>
        <dbReference type="Proteomes" id="UP000004994"/>
    </source>
</evidence>
<dbReference type="EnsemblPlants" id="Solyc04g045300.1.1">
    <property type="protein sequence ID" value="Solyc04g045300.1.1.1"/>
    <property type="gene ID" value="Solyc04g045300.1"/>
</dbReference>
<dbReference type="InParanoid" id="A0A3Q7G321"/>
<dbReference type="PaxDb" id="4081-Solyc04g045300.1.1"/>
<dbReference type="AlphaFoldDB" id="A0A3Q7G321"/>
<evidence type="ECO:0000313" key="1">
    <source>
        <dbReference type="EnsemblPlants" id="Solyc04g045300.1.1.1"/>
    </source>
</evidence>
<accession>A0A3Q7G321</accession>
<reference evidence="1" key="1">
    <citation type="journal article" date="2012" name="Nature">
        <title>The tomato genome sequence provides insights into fleshy fruit evolution.</title>
        <authorList>
            <consortium name="Tomato Genome Consortium"/>
        </authorList>
    </citation>
    <scope>NUCLEOTIDE SEQUENCE [LARGE SCALE GENOMIC DNA]</scope>
    <source>
        <strain evidence="1">cv. Heinz 1706</strain>
    </source>
</reference>
<protein>
    <submittedName>
        <fullName evidence="1">Uncharacterized protein</fullName>
    </submittedName>
</protein>
<name>A0A3Q7G321_SOLLC</name>
<keyword evidence="2" id="KW-1185">Reference proteome</keyword>